<evidence type="ECO:0000256" key="1">
    <source>
        <dbReference type="SAM" id="MobiDB-lite"/>
    </source>
</evidence>
<accession>A0A427AIM5</accession>
<evidence type="ECO:0000313" key="2">
    <source>
        <dbReference type="EMBL" id="RRT76109.1"/>
    </source>
</evidence>
<dbReference type="EMBL" id="AMZH03002290">
    <property type="protein sequence ID" value="RRT76109.1"/>
    <property type="molecule type" value="Genomic_DNA"/>
</dbReference>
<comment type="caution">
    <text evidence="2">The sequence shown here is derived from an EMBL/GenBank/DDBJ whole genome shotgun (WGS) entry which is preliminary data.</text>
</comment>
<organism evidence="2 3">
    <name type="scientific">Ensete ventricosum</name>
    <name type="common">Abyssinian banana</name>
    <name type="synonym">Musa ensete</name>
    <dbReference type="NCBI Taxonomy" id="4639"/>
    <lineage>
        <taxon>Eukaryota</taxon>
        <taxon>Viridiplantae</taxon>
        <taxon>Streptophyta</taxon>
        <taxon>Embryophyta</taxon>
        <taxon>Tracheophyta</taxon>
        <taxon>Spermatophyta</taxon>
        <taxon>Magnoliopsida</taxon>
        <taxon>Liliopsida</taxon>
        <taxon>Zingiberales</taxon>
        <taxon>Musaceae</taxon>
        <taxon>Ensete</taxon>
    </lineage>
</organism>
<proteinExistence type="predicted"/>
<reference evidence="2 3" key="1">
    <citation type="journal article" date="2014" name="Agronomy (Basel)">
        <title>A Draft Genome Sequence for Ensete ventricosum, the Drought-Tolerant Tree Against Hunger.</title>
        <authorList>
            <person name="Harrison J."/>
            <person name="Moore K.A."/>
            <person name="Paszkiewicz K."/>
            <person name="Jones T."/>
            <person name="Grant M."/>
            <person name="Ambacheew D."/>
            <person name="Muzemil S."/>
            <person name="Studholme D.J."/>
        </authorList>
    </citation>
    <scope>NUCLEOTIDE SEQUENCE [LARGE SCALE GENOMIC DNA]</scope>
</reference>
<feature type="region of interest" description="Disordered" evidence="1">
    <location>
        <begin position="1"/>
        <end position="71"/>
    </location>
</feature>
<protein>
    <submittedName>
        <fullName evidence="2">Uncharacterized protein</fullName>
    </submittedName>
</protein>
<evidence type="ECO:0000313" key="3">
    <source>
        <dbReference type="Proteomes" id="UP000287651"/>
    </source>
</evidence>
<feature type="compositionally biased region" description="Basic and acidic residues" evidence="1">
    <location>
        <begin position="37"/>
        <end position="58"/>
    </location>
</feature>
<name>A0A427AIM5_ENSVE</name>
<sequence length="92" mass="10261">MAKPHDESSKMGQVGPLPQAVTGRLQVQTCSQATGAVHEEHDSKQDEHEVGYSPRAEEVQSGVMTEKRSHKDRLTTAETRLDVLEASWEELY</sequence>
<dbReference type="AlphaFoldDB" id="A0A427AIM5"/>
<feature type="compositionally biased region" description="Polar residues" evidence="1">
    <location>
        <begin position="25"/>
        <end position="34"/>
    </location>
</feature>
<dbReference type="Proteomes" id="UP000287651">
    <property type="component" value="Unassembled WGS sequence"/>
</dbReference>
<gene>
    <name evidence="2" type="ORF">B296_00015242</name>
</gene>